<dbReference type="Proteomes" id="UP000706124">
    <property type="component" value="Unassembled WGS sequence"/>
</dbReference>
<protein>
    <submittedName>
        <fullName evidence="1">Uncharacterized protein</fullName>
    </submittedName>
</protein>
<reference evidence="1 2" key="1">
    <citation type="journal article" date="2020" name="bioRxiv">
        <title>Whole genome comparisons of ergot fungi reveals the divergence and evolution of species within the genus Claviceps are the result of varying mechanisms driving genome evolution and host range expansion.</title>
        <authorList>
            <person name="Wyka S.A."/>
            <person name="Mondo S.J."/>
            <person name="Liu M."/>
            <person name="Dettman J."/>
            <person name="Nalam V."/>
            <person name="Broders K.D."/>
        </authorList>
    </citation>
    <scope>NUCLEOTIDE SEQUENCE [LARGE SCALE GENOMIC DNA]</scope>
    <source>
        <strain evidence="1 2">CCC 1485</strain>
    </source>
</reference>
<keyword evidence="2" id="KW-1185">Reference proteome</keyword>
<proteinExistence type="predicted"/>
<dbReference type="OrthoDB" id="4947116at2759"/>
<evidence type="ECO:0000313" key="1">
    <source>
        <dbReference type="EMBL" id="KAG5944164.1"/>
    </source>
</evidence>
<accession>A0A9P7SJW2</accession>
<organism evidence="1 2">
    <name type="scientific">Claviceps pazoutovae</name>
    <dbReference type="NCBI Taxonomy" id="1649127"/>
    <lineage>
        <taxon>Eukaryota</taxon>
        <taxon>Fungi</taxon>
        <taxon>Dikarya</taxon>
        <taxon>Ascomycota</taxon>
        <taxon>Pezizomycotina</taxon>
        <taxon>Sordariomycetes</taxon>
        <taxon>Hypocreomycetidae</taxon>
        <taxon>Hypocreales</taxon>
        <taxon>Clavicipitaceae</taxon>
        <taxon>Claviceps</taxon>
    </lineage>
</organism>
<comment type="caution">
    <text evidence="1">The sequence shown here is derived from an EMBL/GenBank/DDBJ whole genome shotgun (WGS) entry which is preliminary data.</text>
</comment>
<dbReference type="EMBL" id="SRPO01000059">
    <property type="protein sequence ID" value="KAG5944164.1"/>
    <property type="molecule type" value="Genomic_DNA"/>
</dbReference>
<name>A0A9P7SJW2_9HYPO</name>
<sequence length="95" mass="10712">MAVRYDELDHAKDISVVMIYNIFVWLRETDGWPVAERGIRDWLDYSWTSDDECAVAEDDDVDYIPATCRSVAIPGSNNAIAYDLRLGGPGRADLD</sequence>
<gene>
    <name evidence="1" type="ORF">E4U60_006181</name>
</gene>
<dbReference type="AlphaFoldDB" id="A0A9P7SJW2"/>
<evidence type="ECO:0000313" key="2">
    <source>
        <dbReference type="Proteomes" id="UP000706124"/>
    </source>
</evidence>